<sequence>MQTFYNECLEDLNIASLECSCHHKGHLIKHGFYTRKIKTPDGIMTLKIQRFKCKHCNHTHAFLLSIIIPYSQILFHDTLSIIRSNTMQDLDQLMIENPNIDESNVSYIKKQYSMHWKQRLLSENIQLDSSLVFQCFFHFKRQF</sequence>
<feature type="domain" description="DUF6431" evidence="1">
    <location>
        <begin position="25"/>
        <end position="86"/>
    </location>
</feature>
<evidence type="ECO:0000313" key="3">
    <source>
        <dbReference type="Proteomes" id="UP001529275"/>
    </source>
</evidence>
<name>A0ABT7UL71_9FIRM</name>
<dbReference type="Pfam" id="PF20020">
    <property type="entry name" value="DUF6431"/>
    <property type="match status" value="1"/>
</dbReference>
<keyword evidence="3" id="KW-1185">Reference proteome</keyword>
<dbReference type="EMBL" id="JAUDCK010000067">
    <property type="protein sequence ID" value="MDM8196883.1"/>
    <property type="molecule type" value="Genomic_DNA"/>
</dbReference>
<comment type="caution">
    <text evidence="2">The sequence shown here is derived from an EMBL/GenBank/DDBJ whole genome shotgun (WGS) entry which is preliminary data.</text>
</comment>
<evidence type="ECO:0000259" key="1">
    <source>
        <dbReference type="Pfam" id="PF20020"/>
    </source>
</evidence>
<accession>A0ABT7UL71</accession>
<dbReference type="Proteomes" id="UP001529275">
    <property type="component" value="Unassembled WGS sequence"/>
</dbReference>
<reference evidence="2 3" key="2">
    <citation type="submission" date="2023-06" db="EMBL/GenBank/DDBJ databases">
        <authorList>
            <person name="Zeman M."/>
            <person name="Kubasova T."/>
            <person name="Jahodarova E."/>
            <person name="Nykrynova M."/>
            <person name="Rychlik I."/>
        </authorList>
    </citation>
    <scope>NUCLEOTIDE SEQUENCE [LARGE SCALE GENOMIC DNA]</scope>
    <source>
        <strain evidence="2 3">ET341</strain>
    </source>
</reference>
<gene>
    <name evidence="2" type="ORF">QUV98_11200</name>
</gene>
<proteinExistence type="predicted"/>
<reference evidence="3" key="1">
    <citation type="submission" date="2023-06" db="EMBL/GenBank/DDBJ databases">
        <title>Identification and characterization of horizontal gene transfer across gut microbiota members of farm animals based on homology search.</title>
        <authorList>
            <person name="Zeman M."/>
            <person name="Kubasova T."/>
            <person name="Jahodarova E."/>
            <person name="Nykrynova M."/>
            <person name="Rychlik I."/>
        </authorList>
    </citation>
    <scope>NUCLEOTIDE SEQUENCE [LARGE SCALE GENOMIC DNA]</scope>
    <source>
        <strain evidence="3">ET341</strain>
    </source>
</reference>
<dbReference type="InterPro" id="IPR045536">
    <property type="entry name" value="DUF6431"/>
</dbReference>
<organism evidence="2 3">
    <name type="scientific">Massilimicrobiota timonensis</name>
    <dbReference type="NCBI Taxonomy" id="1776392"/>
    <lineage>
        <taxon>Bacteria</taxon>
        <taxon>Bacillati</taxon>
        <taxon>Bacillota</taxon>
        <taxon>Erysipelotrichia</taxon>
        <taxon>Erysipelotrichales</taxon>
        <taxon>Erysipelotrichaceae</taxon>
        <taxon>Massilimicrobiota</taxon>
    </lineage>
</organism>
<evidence type="ECO:0000313" key="2">
    <source>
        <dbReference type="EMBL" id="MDM8196883.1"/>
    </source>
</evidence>
<protein>
    <submittedName>
        <fullName evidence="2">DUF6431 domain-containing protein</fullName>
    </submittedName>
</protein>